<keyword evidence="5" id="KW-0539">Nucleus</keyword>
<evidence type="ECO:0000313" key="7">
    <source>
        <dbReference type="EMBL" id="KAL3763110.1"/>
    </source>
</evidence>
<evidence type="ECO:0000256" key="3">
    <source>
        <dbReference type="ARBA" id="ARBA00022989"/>
    </source>
</evidence>
<evidence type="ECO:0000256" key="1">
    <source>
        <dbReference type="ARBA" id="ARBA00004126"/>
    </source>
</evidence>
<dbReference type="AlphaFoldDB" id="A0ABD3MRH7"/>
<keyword evidence="3" id="KW-1133">Transmembrane helix</keyword>
<accession>A0ABD3MRH7</accession>
<dbReference type="PANTHER" id="PTHR12265:SF30">
    <property type="entry name" value="TRANSMEMBRANE PROTEIN 53"/>
    <property type="match status" value="1"/>
</dbReference>
<dbReference type="Pfam" id="PF05705">
    <property type="entry name" value="DUF829"/>
    <property type="match status" value="1"/>
</dbReference>
<evidence type="ECO:0000256" key="5">
    <source>
        <dbReference type="ARBA" id="ARBA00023242"/>
    </source>
</evidence>
<name>A0ABD3MRH7_9STRA</name>
<keyword evidence="4" id="KW-0472">Membrane</keyword>
<dbReference type="InterPro" id="IPR008547">
    <property type="entry name" value="DUF829_TMEM53"/>
</dbReference>
<dbReference type="GO" id="GO:0031965">
    <property type="term" value="C:nuclear membrane"/>
    <property type="evidence" value="ECO:0007669"/>
    <property type="project" value="UniProtKB-SubCell"/>
</dbReference>
<organism evidence="7 8">
    <name type="scientific">Discostella pseudostelligera</name>
    <dbReference type="NCBI Taxonomy" id="259834"/>
    <lineage>
        <taxon>Eukaryota</taxon>
        <taxon>Sar</taxon>
        <taxon>Stramenopiles</taxon>
        <taxon>Ochrophyta</taxon>
        <taxon>Bacillariophyta</taxon>
        <taxon>Coscinodiscophyceae</taxon>
        <taxon>Thalassiosirophycidae</taxon>
        <taxon>Stephanodiscales</taxon>
        <taxon>Stephanodiscaceae</taxon>
        <taxon>Discostella</taxon>
    </lineage>
</organism>
<evidence type="ECO:0008006" key="9">
    <source>
        <dbReference type="Google" id="ProtNLM"/>
    </source>
</evidence>
<protein>
    <recommendedName>
        <fullName evidence="9">Transmembrane protein 53</fullName>
    </recommendedName>
</protein>
<evidence type="ECO:0000256" key="2">
    <source>
        <dbReference type="ARBA" id="ARBA00022692"/>
    </source>
</evidence>
<reference evidence="7 8" key="1">
    <citation type="submission" date="2024-10" db="EMBL/GenBank/DDBJ databases">
        <title>Updated reference genomes for cyclostephanoid diatoms.</title>
        <authorList>
            <person name="Roberts W.R."/>
            <person name="Alverson A.J."/>
        </authorList>
    </citation>
    <scope>NUCLEOTIDE SEQUENCE [LARGE SCALE GENOMIC DNA]</scope>
    <source>
        <strain evidence="7 8">AJA232-27</strain>
    </source>
</reference>
<keyword evidence="2" id="KW-0812">Transmembrane</keyword>
<gene>
    <name evidence="7" type="ORF">ACHAWU_004996</name>
</gene>
<evidence type="ECO:0000256" key="4">
    <source>
        <dbReference type="ARBA" id="ARBA00023136"/>
    </source>
</evidence>
<comment type="subcellular location">
    <subcellularLocation>
        <location evidence="6">Endomembrane system</location>
        <topology evidence="6">Single-pass membrane protein</topology>
    </subcellularLocation>
    <subcellularLocation>
        <location evidence="1">Nucleus membrane</location>
    </subcellularLocation>
</comment>
<sequence>MNPSGILLRAAKKPVVVLAGWLGCQPRHLRRYSDMYHRIGWDTIVRIGNPRSVMVALTDGPSSDSKLSTSSESEMKQLAINLLQELHTLQPPRIVLHLFSNNGCFLWEWVRHLLFEQQDLSSSCVDSAIDTQYLKQKLIGVIFDSAPAYYDGNTSVIQSAFQYLDSPTEKDHLLGITKTLDPQVVKHRFDSYWNGLRSDSTNIPQLYLFSDRDALSSAQHIEELIGYRTDVLGKRNIWKHKFSNSDHCAHLLKYPSEYEESVNRFLSLCTNNQCCGTSGDLESDLSGRSRL</sequence>
<evidence type="ECO:0000313" key="8">
    <source>
        <dbReference type="Proteomes" id="UP001530293"/>
    </source>
</evidence>
<evidence type="ECO:0000256" key="6">
    <source>
        <dbReference type="ARBA" id="ARBA00037847"/>
    </source>
</evidence>
<dbReference type="EMBL" id="JALLBG020000128">
    <property type="protein sequence ID" value="KAL3763110.1"/>
    <property type="molecule type" value="Genomic_DNA"/>
</dbReference>
<keyword evidence="8" id="KW-1185">Reference proteome</keyword>
<comment type="caution">
    <text evidence="7">The sequence shown here is derived from an EMBL/GenBank/DDBJ whole genome shotgun (WGS) entry which is preliminary data.</text>
</comment>
<proteinExistence type="predicted"/>
<dbReference type="Proteomes" id="UP001530293">
    <property type="component" value="Unassembled WGS sequence"/>
</dbReference>
<dbReference type="PANTHER" id="PTHR12265">
    <property type="entry name" value="TRANSMEMBRANE PROTEIN 53"/>
    <property type="match status" value="1"/>
</dbReference>